<dbReference type="Proteomes" id="UP001432039">
    <property type="component" value="Chromosome"/>
</dbReference>
<name>A0ABZ1TKI2_STRVG</name>
<protein>
    <recommendedName>
        <fullName evidence="4">Glutamine amidotransferase type-2 domain-containing protein</fullName>
    </recommendedName>
</protein>
<evidence type="ECO:0000313" key="3">
    <source>
        <dbReference type="Proteomes" id="UP001432039"/>
    </source>
</evidence>
<accession>A0ABZ1TKI2</accession>
<evidence type="ECO:0000313" key="2">
    <source>
        <dbReference type="EMBL" id="WUQ16292.1"/>
    </source>
</evidence>
<evidence type="ECO:0000256" key="1">
    <source>
        <dbReference type="SAM" id="MobiDB-lite"/>
    </source>
</evidence>
<keyword evidence="3" id="KW-1185">Reference proteome</keyword>
<organism evidence="2 3">
    <name type="scientific">Streptomyces virginiae</name>
    <name type="common">Streptomyces cinnamonensis</name>
    <dbReference type="NCBI Taxonomy" id="1961"/>
    <lineage>
        <taxon>Bacteria</taxon>
        <taxon>Bacillati</taxon>
        <taxon>Actinomycetota</taxon>
        <taxon>Actinomycetes</taxon>
        <taxon>Kitasatosporales</taxon>
        <taxon>Streptomycetaceae</taxon>
        <taxon>Streptomyces</taxon>
    </lineage>
</organism>
<gene>
    <name evidence="2" type="ORF">OG517_35425</name>
</gene>
<feature type="region of interest" description="Disordered" evidence="1">
    <location>
        <begin position="42"/>
        <end position="62"/>
    </location>
</feature>
<dbReference type="EMBL" id="CP108090">
    <property type="protein sequence ID" value="WUQ16292.1"/>
    <property type="molecule type" value="Genomic_DNA"/>
</dbReference>
<reference evidence="2" key="1">
    <citation type="submission" date="2022-10" db="EMBL/GenBank/DDBJ databases">
        <title>The complete genomes of actinobacterial strains from the NBC collection.</title>
        <authorList>
            <person name="Joergensen T.S."/>
            <person name="Alvarez Arevalo M."/>
            <person name="Sterndorff E.B."/>
            <person name="Faurdal D."/>
            <person name="Vuksanovic O."/>
            <person name="Mourched A.-S."/>
            <person name="Charusanti P."/>
            <person name="Shaw S."/>
            <person name="Blin K."/>
            <person name="Weber T."/>
        </authorList>
    </citation>
    <scope>NUCLEOTIDE SEQUENCE</scope>
    <source>
        <strain evidence="2">NBC_00248</strain>
    </source>
</reference>
<evidence type="ECO:0008006" key="4">
    <source>
        <dbReference type="Google" id="ProtNLM"/>
    </source>
</evidence>
<sequence length="62" mass="6619">MSHNGEAYAADIERMVADDVYRISEQTLSSAAAFRSSAATVSTCSISRTGSPRRPPSEAKRA</sequence>
<proteinExistence type="predicted"/>
<dbReference type="RefSeq" id="WP_328964599.1">
    <property type="nucleotide sequence ID" value="NZ_CP108090.1"/>
</dbReference>